<organism evidence="1 2">
    <name type="scientific">Coprinellus micaceus</name>
    <name type="common">Glistening ink-cap mushroom</name>
    <name type="synonym">Coprinus micaceus</name>
    <dbReference type="NCBI Taxonomy" id="71717"/>
    <lineage>
        <taxon>Eukaryota</taxon>
        <taxon>Fungi</taxon>
        <taxon>Dikarya</taxon>
        <taxon>Basidiomycota</taxon>
        <taxon>Agaricomycotina</taxon>
        <taxon>Agaricomycetes</taxon>
        <taxon>Agaricomycetidae</taxon>
        <taxon>Agaricales</taxon>
        <taxon>Agaricineae</taxon>
        <taxon>Psathyrellaceae</taxon>
        <taxon>Coprinellus</taxon>
    </lineage>
</organism>
<comment type="caution">
    <text evidence="1">The sequence shown here is derived from an EMBL/GenBank/DDBJ whole genome shotgun (WGS) entry which is preliminary data.</text>
</comment>
<keyword evidence="2" id="KW-1185">Reference proteome</keyword>
<dbReference type="EMBL" id="QPFP01000102">
    <property type="protein sequence ID" value="TEB21831.1"/>
    <property type="molecule type" value="Genomic_DNA"/>
</dbReference>
<proteinExistence type="predicted"/>
<sequence length="170" mass="18582">MIALVDPSLTQVQHWSNSYGSYPHPATAVFWSHSVCLIVLAKPFRAILLATSSAGCSKEWGGYSHHLTQNGEDIFRSKGEVSQITVQQRREKLTHDLGVLLRLQASVGLKSLGRRRGGIETLTGGGAMAERTAVVEKDEHIRGGVVGDRAYLFAEGKRGRGAMVVEERKK</sequence>
<evidence type="ECO:0000313" key="2">
    <source>
        <dbReference type="Proteomes" id="UP000298030"/>
    </source>
</evidence>
<evidence type="ECO:0000313" key="1">
    <source>
        <dbReference type="EMBL" id="TEB21831.1"/>
    </source>
</evidence>
<reference evidence="1 2" key="1">
    <citation type="journal article" date="2019" name="Nat. Ecol. Evol.">
        <title>Megaphylogeny resolves global patterns of mushroom evolution.</title>
        <authorList>
            <person name="Varga T."/>
            <person name="Krizsan K."/>
            <person name="Foldi C."/>
            <person name="Dima B."/>
            <person name="Sanchez-Garcia M."/>
            <person name="Sanchez-Ramirez S."/>
            <person name="Szollosi G.J."/>
            <person name="Szarkandi J.G."/>
            <person name="Papp V."/>
            <person name="Albert L."/>
            <person name="Andreopoulos W."/>
            <person name="Angelini C."/>
            <person name="Antonin V."/>
            <person name="Barry K.W."/>
            <person name="Bougher N.L."/>
            <person name="Buchanan P."/>
            <person name="Buyck B."/>
            <person name="Bense V."/>
            <person name="Catcheside P."/>
            <person name="Chovatia M."/>
            <person name="Cooper J."/>
            <person name="Damon W."/>
            <person name="Desjardin D."/>
            <person name="Finy P."/>
            <person name="Geml J."/>
            <person name="Haridas S."/>
            <person name="Hughes K."/>
            <person name="Justo A."/>
            <person name="Karasinski D."/>
            <person name="Kautmanova I."/>
            <person name="Kiss B."/>
            <person name="Kocsube S."/>
            <person name="Kotiranta H."/>
            <person name="LaButti K.M."/>
            <person name="Lechner B.E."/>
            <person name="Liimatainen K."/>
            <person name="Lipzen A."/>
            <person name="Lukacs Z."/>
            <person name="Mihaltcheva S."/>
            <person name="Morgado L.N."/>
            <person name="Niskanen T."/>
            <person name="Noordeloos M.E."/>
            <person name="Ohm R.A."/>
            <person name="Ortiz-Santana B."/>
            <person name="Ovrebo C."/>
            <person name="Racz N."/>
            <person name="Riley R."/>
            <person name="Savchenko A."/>
            <person name="Shiryaev A."/>
            <person name="Soop K."/>
            <person name="Spirin V."/>
            <person name="Szebenyi C."/>
            <person name="Tomsovsky M."/>
            <person name="Tulloss R.E."/>
            <person name="Uehling J."/>
            <person name="Grigoriev I.V."/>
            <person name="Vagvolgyi C."/>
            <person name="Papp T."/>
            <person name="Martin F.M."/>
            <person name="Miettinen O."/>
            <person name="Hibbett D.S."/>
            <person name="Nagy L.G."/>
        </authorList>
    </citation>
    <scope>NUCLEOTIDE SEQUENCE [LARGE SCALE GENOMIC DNA]</scope>
    <source>
        <strain evidence="1 2">FP101781</strain>
    </source>
</reference>
<gene>
    <name evidence="1" type="ORF">FA13DRAFT_1716571</name>
</gene>
<protein>
    <submittedName>
        <fullName evidence="1">Uncharacterized protein</fullName>
    </submittedName>
</protein>
<accession>A0A4Y7SJ93</accession>
<dbReference type="Proteomes" id="UP000298030">
    <property type="component" value="Unassembled WGS sequence"/>
</dbReference>
<dbReference type="AlphaFoldDB" id="A0A4Y7SJ93"/>
<name>A0A4Y7SJ93_COPMI</name>